<dbReference type="EMBL" id="CP042434">
    <property type="protein sequence ID" value="QEC74150.1"/>
    <property type="molecule type" value="Genomic_DNA"/>
</dbReference>
<keyword evidence="1" id="KW-0449">Lipoprotein</keyword>
<gene>
    <name evidence="1" type="ORF">FSB73_01180</name>
</gene>
<dbReference type="InterPro" id="IPR041662">
    <property type="entry name" value="SusD-like_2"/>
</dbReference>
<accession>A0A5B8VRR6</accession>
<organism evidence="1 2">
    <name type="scientific">Arachidicoccus ginsenosidivorans</name>
    <dbReference type="NCBI Taxonomy" id="496057"/>
    <lineage>
        <taxon>Bacteria</taxon>
        <taxon>Pseudomonadati</taxon>
        <taxon>Bacteroidota</taxon>
        <taxon>Chitinophagia</taxon>
        <taxon>Chitinophagales</taxon>
        <taxon>Chitinophagaceae</taxon>
        <taxon>Arachidicoccus</taxon>
    </lineage>
</organism>
<keyword evidence="2" id="KW-1185">Reference proteome</keyword>
<proteinExistence type="predicted"/>
<dbReference type="KEGG" id="agi:FSB73_01180"/>
<dbReference type="Gene3D" id="1.25.40.390">
    <property type="match status" value="1"/>
</dbReference>
<sequence>MLLFAVTSCKKELVRINKNPNEVENPQPDYLLGAAEKNGADVYWGQSSNFASSELITQQWAMIQYTDPDRYIFNGNSFSTLWTTIYSSTLTDIKVMMELGEKQDNNNYVGVGHVLRAWNFQLLTDAFGNVPYSQAGQIEQSSVAIYDPQKDVYAGLLKELDTALTDLDPAGTPIEGDLIYNNDISNWRRFANSLKLRIALRIADADPALAKTTVQEVLTGKELISSNDQTAAFIYGASPNWNPVAANFSTRNDYRISKTIVDKLYALNDPRLPVYASLPENPEITKYVGVPNGLTTSDANSLGLANTSKPGSYFLADNAPAVIESYSEVLFLRSEAAARGLSSEDAPSLYKQAITASLNQYGITDATQITAYLNQPGVKYDAQNYKKSIGVQKWIALFGQGLEAFAEWRRLDYPVLTAAVSGKYGKDIPVRFIYPSTEQTLNRKAYKAAVAAQGTDDLFTKLWFDKY</sequence>
<dbReference type="AlphaFoldDB" id="A0A5B8VRR6"/>
<dbReference type="Proteomes" id="UP000321291">
    <property type="component" value="Chromosome"/>
</dbReference>
<name>A0A5B8VRR6_9BACT</name>
<dbReference type="InterPro" id="IPR011990">
    <property type="entry name" value="TPR-like_helical_dom_sf"/>
</dbReference>
<dbReference type="SUPFAM" id="SSF48452">
    <property type="entry name" value="TPR-like"/>
    <property type="match status" value="1"/>
</dbReference>
<evidence type="ECO:0000313" key="2">
    <source>
        <dbReference type="Proteomes" id="UP000321291"/>
    </source>
</evidence>
<protein>
    <submittedName>
        <fullName evidence="1">SusD/RagB family nutrient-binding outer membrane lipoprotein</fullName>
    </submittedName>
</protein>
<dbReference type="Pfam" id="PF12771">
    <property type="entry name" value="SusD-like_2"/>
    <property type="match status" value="1"/>
</dbReference>
<reference evidence="1 2" key="1">
    <citation type="journal article" date="2017" name="Int. J. Syst. Evol. Microbiol.">
        <title>Arachidicoccus ginsenosidivorans sp. nov., with ginsenoside-converting activity isolated from ginseng cultivating soil.</title>
        <authorList>
            <person name="Siddiqi M.Z."/>
            <person name="Aslam Z."/>
            <person name="Im W.T."/>
        </authorList>
    </citation>
    <scope>NUCLEOTIDE SEQUENCE [LARGE SCALE GENOMIC DNA]</scope>
    <source>
        <strain evidence="1 2">Gsoil 809</strain>
    </source>
</reference>
<evidence type="ECO:0000313" key="1">
    <source>
        <dbReference type="EMBL" id="QEC74150.1"/>
    </source>
</evidence>
<dbReference type="OrthoDB" id="725917at2"/>